<evidence type="ECO:0000313" key="2">
    <source>
        <dbReference type="EMBL" id="MCS7483732.1"/>
    </source>
</evidence>
<dbReference type="Gene3D" id="3.90.1200.10">
    <property type="match status" value="1"/>
</dbReference>
<evidence type="ECO:0000313" key="3">
    <source>
        <dbReference type="Proteomes" id="UP001141259"/>
    </source>
</evidence>
<gene>
    <name evidence="2" type="ORF">NZH93_43410</name>
</gene>
<organism evidence="2 3">
    <name type="scientific">Umezawaea endophytica</name>
    <dbReference type="NCBI Taxonomy" id="1654476"/>
    <lineage>
        <taxon>Bacteria</taxon>
        <taxon>Bacillati</taxon>
        <taxon>Actinomycetota</taxon>
        <taxon>Actinomycetes</taxon>
        <taxon>Pseudonocardiales</taxon>
        <taxon>Pseudonocardiaceae</taxon>
        <taxon>Umezawaea</taxon>
    </lineage>
</organism>
<dbReference type="EMBL" id="JANYMP010000036">
    <property type="protein sequence ID" value="MCS7483732.1"/>
    <property type="molecule type" value="Genomic_DNA"/>
</dbReference>
<dbReference type="AlphaFoldDB" id="A0A9X2VWM2"/>
<dbReference type="SUPFAM" id="SSF56112">
    <property type="entry name" value="Protein kinase-like (PK-like)"/>
    <property type="match status" value="1"/>
</dbReference>
<protein>
    <submittedName>
        <fullName evidence="2">Aminoglycoside phosphotransferase family protein</fullName>
    </submittedName>
</protein>
<dbReference type="InterPro" id="IPR002575">
    <property type="entry name" value="Aminoglycoside_PTrfase"/>
</dbReference>
<keyword evidence="3" id="KW-1185">Reference proteome</keyword>
<dbReference type="Pfam" id="PF01636">
    <property type="entry name" value="APH"/>
    <property type="match status" value="1"/>
</dbReference>
<proteinExistence type="predicted"/>
<sequence length="231" mass="24617">MPQGSPAPALWWAVERDGWVLSAFDDIEGRHPSLAPGSADLPAVLDAVAALGETLTPCPYEAARSAAAELGPLFGGWATLAADPPADLDDWSLRHLDALAAHESSCLDAMDGDTLLHTDLREDNLMIDTRSGRVLVIDWAWPARGAAWVDIAFLVPQFIRAGHHPAGAEALLAEVAGWKQAAPEAVTSYAVALSGLWERDSRTTTSAGLRAYRAAAAAAGRRWVAHRTGWR</sequence>
<evidence type="ECO:0000259" key="1">
    <source>
        <dbReference type="Pfam" id="PF01636"/>
    </source>
</evidence>
<accession>A0A9X2VWM2</accession>
<reference evidence="2" key="1">
    <citation type="submission" date="2022-08" db="EMBL/GenBank/DDBJ databases">
        <authorList>
            <person name="Tistechok S."/>
            <person name="Samborskyy M."/>
            <person name="Roman I."/>
        </authorList>
    </citation>
    <scope>NUCLEOTIDE SEQUENCE</scope>
    <source>
        <strain evidence="2">DSM 103496</strain>
    </source>
</reference>
<feature type="domain" description="Aminoglycoside phosphotransferase" evidence="1">
    <location>
        <begin position="4"/>
        <end position="183"/>
    </location>
</feature>
<dbReference type="RefSeq" id="WP_259629214.1">
    <property type="nucleotide sequence ID" value="NZ_JANYMP010000036.1"/>
</dbReference>
<comment type="caution">
    <text evidence="2">The sequence shown here is derived from an EMBL/GenBank/DDBJ whole genome shotgun (WGS) entry which is preliminary data.</text>
</comment>
<dbReference type="Proteomes" id="UP001141259">
    <property type="component" value="Unassembled WGS sequence"/>
</dbReference>
<dbReference type="InterPro" id="IPR011009">
    <property type="entry name" value="Kinase-like_dom_sf"/>
</dbReference>
<name>A0A9X2VWM2_9PSEU</name>